<evidence type="ECO:0000256" key="2">
    <source>
        <dbReference type="ARBA" id="ARBA00001946"/>
    </source>
</evidence>
<dbReference type="UniPathway" id="UPA00074">
    <property type="reaction ID" value="UER00125"/>
</dbReference>
<dbReference type="GO" id="GO:0004637">
    <property type="term" value="F:phosphoribosylamine-glycine ligase activity"/>
    <property type="evidence" value="ECO:0007669"/>
    <property type="project" value="UniProtKB-UniRule"/>
</dbReference>
<reference evidence="15" key="1">
    <citation type="journal article" date="2014" name="Int. J. Syst. Evol. Microbiol.">
        <title>Complete genome sequence of Corynebacterium casei LMG S-19264T (=DSM 44701T), isolated from a smear-ripened cheese.</title>
        <authorList>
            <consortium name="US DOE Joint Genome Institute (JGI-PGF)"/>
            <person name="Walter F."/>
            <person name="Albersmeier A."/>
            <person name="Kalinowski J."/>
            <person name="Ruckert C."/>
        </authorList>
    </citation>
    <scope>NUCLEOTIDE SEQUENCE</scope>
    <source>
        <strain evidence="15">CGMCC 1.14988</strain>
    </source>
</reference>
<sequence>MVGGGGREHALGWRLATSPSVDVVESAPGNPGLAELGPVHDIDPADPVAVATLAEERRIDLVVVGPEAPLVAGVVDHLQQRDVPAFGPVAAGARIEGSKAFAKEIMVAAGAPTAGYVATADRDQAQAALERFAPPYVIKADGLAAGKGVRICTDLDEAREAVDDALVRRIFGEAGANLVVEEFLDGPERSLFGVCDGADVVLLSPAQDYKRALDGDEGRNTGGMGAFTPVPGFALEDVERLRELVFLPVLRELADRGTPYRGLLYAGLVDTATGPRLLEFNARFGDPETQVILPRLASDLGDLLAASATGSVRELDVGWHDAAVVTVVLASGGYPGTYPTGVPITGVEEADALDGVQVFHAGTRRDADGRLVTAGGRVLNVTARGTSVADARARAYDAVGRITFDGMHHRADIAAGG</sequence>
<feature type="domain" description="ATP-grasp" evidence="14">
    <location>
        <begin position="103"/>
        <end position="309"/>
    </location>
</feature>
<dbReference type="FunFam" id="3.90.600.10:FF:000001">
    <property type="entry name" value="Trifunctional purine biosynthetic protein adenosine-3"/>
    <property type="match status" value="1"/>
</dbReference>
<comment type="pathway">
    <text evidence="3 12">Purine metabolism; IMP biosynthesis via de novo pathway; N(1)-(5-phospho-D-ribosyl)glycinamide from 5-phospho-alpha-D-ribose 1-diphosphate: step 2/2.</text>
</comment>
<dbReference type="InterPro" id="IPR037123">
    <property type="entry name" value="PRibGlycinamide_synth_C_sf"/>
</dbReference>
<protein>
    <recommendedName>
        <fullName evidence="4 12">Phosphoribosylamine--glycine ligase</fullName>
        <ecNumber evidence="4 12">6.3.4.13</ecNumber>
    </recommendedName>
    <alternativeName>
        <fullName evidence="12">GARS</fullName>
    </alternativeName>
    <alternativeName>
        <fullName evidence="10 12">Glycinamide ribonucleotide synthetase</fullName>
    </alternativeName>
    <alternativeName>
        <fullName evidence="11 12">Phosphoribosylglycinamide synthetase</fullName>
    </alternativeName>
</protein>
<comment type="similarity">
    <text evidence="9 12">Belongs to the GARS family.</text>
</comment>
<dbReference type="InterPro" id="IPR020560">
    <property type="entry name" value="PRibGlycinamide_synth_C-dom"/>
</dbReference>
<dbReference type="GO" id="GO:0009113">
    <property type="term" value="P:purine nucleobase biosynthetic process"/>
    <property type="evidence" value="ECO:0007669"/>
    <property type="project" value="InterPro"/>
</dbReference>
<dbReference type="SUPFAM" id="SSF56059">
    <property type="entry name" value="Glutathione synthetase ATP-binding domain-like"/>
    <property type="match status" value="1"/>
</dbReference>
<dbReference type="AlphaFoldDB" id="A0A8J3AC86"/>
<keyword evidence="7 12" id="KW-0658">Purine biosynthesis</keyword>
<dbReference type="EMBL" id="BMHA01000001">
    <property type="protein sequence ID" value="GGI03379.1"/>
    <property type="molecule type" value="Genomic_DNA"/>
</dbReference>
<dbReference type="InterPro" id="IPR000115">
    <property type="entry name" value="PRibGlycinamide_synth"/>
</dbReference>
<dbReference type="PROSITE" id="PS00184">
    <property type="entry name" value="GARS"/>
    <property type="match status" value="1"/>
</dbReference>
<evidence type="ECO:0000313" key="16">
    <source>
        <dbReference type="Proteomes" id="UP000650511"/>
    </source>
</evidence>
<evidence type="ECO:0000256" key="9">
    <source>
        <dbReference type="ARBA" id="ARBA00038345"/>
    </source>
</evidence>
<evidence type="ECO:0000256" key="5">
    <source>
        <dbReference type="ARBA" id="ARBA00022598"/>
    </source>
</evidence>
<dbReference type="InterPro" id="IPR011761">
    <property type="entry name" value="ATP-grasp"/>
</dbReference>
<evidence type="ECO:0000259" key="14">
    <source>
        <dbReference type="PROSITE" id="PS50975"/>
    </source>
</evidence>
<dbReference type="NCBIfam" id="TIGR00877">
    <property type="entry name" value="purD"/>
    <property type="match status" value="1"/>
</dbReference>
<keyword evidence="6 13" id="KW-0547">Nucleotide-binding</keyword>
<comment type="cofactor">
    <cofactor evidence="2">
        <name>Mg(2+)</name>
        <dbReference type="ChEBI" id="CHEBI:18420"/>
    </cofactor>
</comment>
<evidence type="ECO:0000256" key="8">
    <source>
        <dbReference type="ARBA" id="ARBA00022840"/>
    </source>
</evidence>
<evidence type="ECO:0000256" key="13">
    <source>
        <dbReference type="PROSITE-ProRule" id="PRU00409"/>
    </source>
</evidence>
<evidence type="ECO:0000256" key="4">
    <source>
        <dbReference type="ARBA" id="ARBA00013255"/>
    </source>
</evidence>
<evidence type="ECO:0000256" key="3">
    <source>
        <dbReference type="ARBA" id="ARBA00005174"/>
    </source>
</evidence>
<proteinExistence type="inferred from homology"/>
<name>A0A8J3AC86_9ACTN</name>
<dbReference type="SUPFAM" id="SSF52440">
    <property type="entry name" value="PreATP-grasp domain"/>
    <property type="match status" value="1"/>
</dbReference>
<evidence type="ECO:0000256" key="1">
    <source>
        <dbReference type="ARBA" id="ARBA00001936"/>
    </source>
</evidence>
<evidence type="ECO:0000256" key="11">
    <source>
        <dbReference type="ARBA" id="ARBA00042864"/>
    </source>
</evidence>
<dbReference type="GO" id="GO:0006189">
    <property type="term" value="P:'de novo' IMP biosynthetic process"/>
    <property type="evidence" value="ECO:0007669"/>
    <property type="project" value="UniProtKB-UniRule"/>
</dbReference>
<dbReference type="Proteomes" id="UP000650511">
    <property type="component" value="Unassembled WGS sequence"/>
</dbReference>
<dbReference type="InterPro" id="IPR020561">
    <property type="entry name" value="PRibGlycinamid_synth_ATP-grasp"/>
</dbReference>
<dbReference type="InterPro" id="IPR013815">
    <property type="entry name" value="ATP_grasp_subdomain_1"/>
</dbReference>
<comment type="cofactor">
    <cofactor evidence="1">
        <name>Mn(2+)</name>
        <dbReference type="ChEBI" id="CHEBI:29035"/>
    </cofactor>
</comment>
<dbReference type="PANTHER" id="PTHR43472:SF1">
    <property type="entry name" value="PHOSPHORIBOSYLAMINE--GLYCINE LIGASE, CHLOROPLASTIC"/>
    <property type="match status" value="1"/>
</dbReference>
<dbReference type="Gene3D" id="3.40.50.20">
    <property type="match status" value="1"/>
</dbReference>
<dbReference type="PANTHER" id="PTHR43472">
    <property type="entry name" value="PHOSPHORIBOSYLAMINE--GLYCINE LIGASE"/>
    <property type="match status" value="1"/>
</dbReference>
<reference evidence="15" key="2">
    <citation type="submission" date="2020-09" db="EMBL/GenBank/DDBJ databases">
        <authorList>
            <person name="Sun Q."/>
            <person name="Zhou Y."/>
        </authorList>
    </citation>
    <scope>NUCLEOTIDE SEQUENCE</scope>
    <source>
        <strain evidence="15">CGMCC 1.14988</strain>
    </source>
</reference>
<dbReference type="GO" id="GO:0046872">
    <property type="term" value="F:metal ion binding"/>
    <property type="evidence" value="ECO:0007669"/>
    <property type="project" value="InterPro"/>
</dbReference>
<dbReference type="SUPFAM" id="SSF51246">
    <property type="entry name" value="Rudiment single hybrid motif"/>
    <property type="match status" value="1"/>
</dbReference>
<organism evidence="15 16">
    <name type="scientific">Egicoccus halophilus</name>
    <dbReference type="NCBI Taxonomy" id="1670830"/>
    <lineage>
        <taxon>Bacteria</taxon>
        <taxon>Bacillati</taxon>
        <taxon>Actinomycetota</taxon>
        <taxon>Nitriliruptoria</taxon>
        <taxon>Egicoccales</taxon>
        <taxon>Egicoccaceae</taxon>
        <taxon>Egicoccus</taxon>
    </lineage>
</organism>
<dbReference type="HAMAP" id="MF_00138">
    <property type="entry name" value="GARS"/>
    <property type="match status" value="1"/>
</dbReference>
<evidence type="ECO:0000256" key="7">
    <source>
        <dbReference type="ARBA" id="ARBA00022755"/>
    </source>
</evidence>
<dbReference type="Gene3D" id="3.30.470.20">
    <property type="entry name" value="ATP-grasp fold, B domain"/>
    <property type="match status" value="1"/>
</dbReference>
<comment type="catalytic activity">
    <reaction evidence="12">
        <text>5-phospho-beta-D-ribosylamine + glycine + ATP = N(1)-(5-phospho-beta-D-ribosyl)glycinamide + ADP + phosphate + H(+)</text>
        <dbReference type="Rhea" id="RHEA:17453"/>
        <dbReference type="ChEBI" id="CHEBI:15378"/>
        <dbReference type="ChEBI" id="CHEBI:30616"/>
        <dbReference type="ChEBI" id="CHEBI:43474"/>
        <dbReference type="ChEBI" id="CHEBI:57305"/>
        <dbReference type="ChEBI" id="CHEBI:58681"/>
        <dbReference type="ChEBI" id="CHEBI:143788"/>
        <dbReference type="ChEBI" id="CHEBI:456216"/>
        <dbReference type="EC" id="6.3.4.13"/>
    </reaction>
</comment>
<keyword evidence="5 12" id="KW-0436">Ligase</keyword>
<dbReference type="SMART" id="SM01209">
    <property type="entry name" value="GARS_A"/>
    <property type="match status" value="1"/>
</dbReference>
<dbReference type="InterPro" id="IPR011054">
    <property type="entry name" value="Rudment_hybrid_motif"/>
</dbReference>
<evidence type="ECO:0000256" key="12">
    <source>
        <dbReference type="HAMAP-Rule" id="MF_00138"/>
    </source>
</evidence>
<keyword evidence="8 13" id="KW-0067">ATP-binding</keyword>
<dbReference type="EC" id="6.3.4.13" evidence="4 12"/>
<comment type="caution">
    <text evidence="15">The sequence shown here is derived from an EMBL/GenBank/DDBJ whole genome shotgun (WGS) entry which is preliminary data.</text>
</comment>
<dbReference type="SMART" id="SM01210">
    <property type="entry name" value="GARS_C"/>
    <property type="match status" value="1"/>
</dbReference>
<dbReference type="InterPro" id="IPR020559">
    <property type="entry name" value="PRibGlycinamide_synth_CS"/>
</dbReference>
<dbReference type="Pfam" id="PF01071">
    <property type="entry name" value="GARS_A"/>
    <property type="match status" value="1"/>
</dbReference>
<accession>A0A8J3AC86</accession>
<dbReference type="Pfam" id="PF02843">
    <property type="entry name" value="GARS_C"/>
    <property type="match status" value="1"/>
</dbReference>
<evidence type="ECO:0000256" key="10">
    <source>
        <dbReference type="ARBA" id="ARBA00042242"/>
    </source>
</evidence>
<dbReference type="Gene3D" id="3.90.600.10">
    <property type="entry name" value="Phosphoribosylglycinamide synthetase, C-terminal domain"/>
    <property type="match status" value="1"/>
</dbReference>
<dbReference type="Pfam" id="PF02844">
    <property type="entry name" value="GARS_N"/>
    <property type="match status" value="1"/>
</dbReference>
<gene>
    <name evidence="12 15" type="primary">purD</name>
    <name evidence="15" type="ORF">GCM10011354_03740</name>
</gene>
<dbReference type="Gene3D" id="3.30.1490.20">
    <property type="entry name" value="ATP-grasp fold, A domain"/>
    <property type="match status" value="1"/>
</dbReference>
<evidence type="ECO:0000256" key="6">
    <source>
        <dbReference type="ARBA" id="ARBA00022741"/>
    </source>
</evidence>
<dbReference type="InterPro" id="IPR020562">
    <property type="entry name" value="PRibGlycinamide_synth_N"/>
</dbReference>
<evidence type="ECO:0000313" key="15">
    <source>
        <dbReference type="EMBL" id="GGI03379.1"/>
    </source>
</evidence>
<dbReference type="InterPro" id="IPR016185">
    <property type="entry name" value="PreATP-grasp_dom_sf"/>
</dbReference>
<keyword evidence="16" id="KW-1185">Reference proteome</keyword>
<dbReference type="PROSITE" id="PS50975">
    <property type="entry name" value="ATP_GRASP"/>
    <property type="match status" value="1"/>
</dbReference>
<dbReference type="GO" id="GO:0005524">
    <property type="term" value="F:ATP binding"/>
    <property type="evidence" value="ECO:0007669"/>
    <property type="project" value="UniProtKB-UniRule"/>
</dbReference>